<evidence type="ECO:0000256" key="3">
    <source>
        <dbReference type="ARBA" id="ARBA00022827"/>
    </source>
</evidence>
<name>A0A2W6AZ67_9BACT</name>
<dbReference type="Proteomes" id="UP000606991">
    <property type="component" value="Unassembled WGS sequence"/>
</dbReference>
<dbReference type="Pfam" id="PF01266">
    <property type="entry name" value="DAO"/>
    <property type="match status" value="1"/>
</dbReference>
<dbReference type="GO" id="GO:0008115">
    <property type="term" value="F:sarcosine oxidase activity"/>
    <property type="evidence" value="ECO:0007669"/>
    <property type="project" value="TreeGrafter"/>
</dbReference>
<protein>
    <submittedName>
        <fullName evidence="7">N-methyl-L-tryptophan oxidase</fullName>
        <ecNumber evidence="6">1.5.3.2</ecNumber>
    </submittedName>
</protein>
<dbReference type="InterPro" id="IPR036188">
    <property type="entry name" value="FAD/NAD-bd_sf"/>
</dbReference>
<keyword evidence="4 6" id="KW-0560">Oxidoreductase</keyword>
<dbReference type="GO" id="GO:0050660">
    <property type="term" value="F:flavin adenine dinucleotide binding"/>
    <property type="evidence" value="ECO:0007669"/>
    <property type="project" value="InterPro"/>
</dbReference>
<dbReference type="GO" id="GO:0050131">
    <property type="term" value="F:N-methyl-L-amino-acid oxidase activity"/>
    <property type="evidence" value="ECO:0007669"/>
    <property type="project" value="UniProtKB-EC"/>
</dbReference>
<sequence>MAAVESYDVVVCGLGAMGSATAYQLARRGVRVLGLDRLSPPHRFGSTHGDTRVTRQAIGEGLAYVPLAQRSHQLWREIEAQTGAELLTTNGLLVLASPGLQTRHHGKTRFLETTIEAARAFSIDHEELSAAEISSRYPQLRLSGDESGYFEPGGGFVRPEAAVSAQLELARRSGAAIRTVEAMTGYVQDTDGVTVTTTAGRYAAGTLVLAAGAWLGAILGEPYARDFAISRQVLHWYAVDGPIEPYLPDRFPVFIWDRQPVSFYGFPAIDGRDGGLKVAAEQAVPSATVDDVSREVGTGELYGFYDAIVRDHLPGLARRCIRAVTCMYTTTPDGDFVIDRHPEHPSVVILSPCSGHGFKHSAAIGEAVAATVAGEVPVVDLSPFSLQRLRPQSVPS</sequence>
<evidence type="ECO:0000256" key="1">
    <source>
        <dbReference type="ARBA" id="ARBA00001974"/>
    </source>
</evidence>
<dbReference type="NCBIfam" id="NF008425">
    <property type="entry name" value="PRK11259.1"/>
    <property type="match status" value="1"/>
</dbReference>
<evidence type="ECO:0000313" key="9">
    <source>
        <dbReference type="Proteomes" id="UP000606991"/>
    </source>
</evidence>
<gene>
    <name evidence="6" type="primary">solA</name>
    <name evidence="7" type="ORF">DLM65_02215</name>
    <name evidence="6" type="ORF">JF886_04460</name>
</gene>
<reference evidence="6 9" key="3">
    <citation type="submission" date="2020-10" db="EMBL/GenBank/DDBJ databases">
        <title>Ca. Dormibacterota MAGs.</title>
        <authorList>
            <person name="Montgomery K."/>
        </authorList>
    </citation>
    <scope>NUCLEOTIDE SEQUENCE [LARGE SCALE GENOMIC DNA]</scope>
    <source>
        <strain evidence="6">SC8812_S17_18</strain>
    </source>
</reference>
<dbReference type="PANTHER" id="PTHR10961">
    <property type="entry name" value="PEROXISOMAL SARCOSINE OXIDASE"/>
    <property type="match status" value="1"/>
</dbReference>
<keyword evidence="2" id="KW-0285">Flavoprotein</keyword>
<dbReference type="EMBL" id="QHBU01000038">
    <property type="protein sequence ID" value="PZR83341.1"/>
    <property type="molecule type" value="Genomic_DNA"/>
</dbReference>
<comment type="cofactor">
    <cofactor evidence="1">
        <name>FAD</name>
        <dbReference type="ChEBI" id="CHEBI:57692"/>
    </cofactor>
</comment>
<dbReference type="Gene3D" id="3.30.9.10">
    <property type="entry name" value="D-Amino Acid Oxidase, subunit A, domain 2"/>
    <property type="match status" value="1"/>
</dbReference>
<evidence type="ECO:0000256" key="4">
    <source>
        <dbReference type="ARBA" id="ARBA00023002"/>
    </source>
</evidence>
<proteinExistence type="predicted"/>
<dbReference type="InterPro" id="IPR006076">
    <property type="entry name" value="FAD-dep_OxRdtase"/>
</dbReference>
<evidence type="ECO:0000313" key="7">
    <source>
        <dbReference type="EMBL" id="PZR83341.1"/>
    </source>
</evidence>
<keyword evidence="3" id="KW-0274">FAD</keyword>
<dbReference type="SUPFAM" id="SSF51905">
    <property type="entry name" value="FAD/NAD(P)-binding domain"/>
    <property type="match status" value="1"/>
</dbReference>
<accession>A0A2W6AZ67</accession>
<dbReference type="RefSeq" id="WP_337310013.1">
    <property type="nucleotide sequence ID" value="NZ_JAEKNS010000052.1"/>
</dbReference>
<dbReference type="Gene3D" id="3.50.50.60">
    <property type="entry name" value="FAD/NAD(P)-binding domain"/>
    <property type="match status" value="1"/>
</dbReference>
<dbReference type="Proteomes" id="UP000248724">
    <property type="component" value="Unassembled WGS sequence"/>
</dbReference>
<comment type="caution">
    <text evidence="7">The sequence shown here is derived from an EMBL/GenBank/DDBJ whole genome shotgun (WGS) entry which is preliminary data.</text>
</comment>
<dbReference type="InterPro" id="IPR045170">
    <property type="entry name" value="MTOX"/>
</dbReference>
<organism evidence="7 8">
    <name type="scientific">Candidatus Aeolococcus gillhamiae</name>
    <dbReference type="NCBI Taxonomy" id="3127015"/>
    <lineage>
        <taxon>Bacteria</taxon>
        <taxon>Bacillati</taxon>
        <taxon>Candidatus Dormiibacterota</taxon>
        <taxon>Candidatus Dormibacteria</taxon>
        <taxon>Candidatus Aeolococcales</taxon>
        <taxon>Candidatus Aeolococcaceae</taxon>
        <taxon>Candidatus Aeolococcus</taxon>
    </lineage>
</organism>
<dbReference type="EC" id="1.5.3.2" evidence="6"/>
<dbReference type="AlphaFoldDB" id="A0A2W6AZ67"/>
<reference evidence="7 8" key="1">
    <citation type="journal article" date="2017" name="Nature">
        <title>Atmospheric trace gases support primary production in Antarctic desert surface soil.</title>
        <authorList>
            <person name="Ji M."/>
            <person name="Greening C."/>
            <person name="Vanwonterghem I."/>
            <person name="Carere C.R."/>
            <person name="Bay S.K."/>
            <person name="Steen J.A."/>
            <person name="Montgomery K."/>
            <person name="Lines T."/>
            <person name="Beardall J."/>
            <person name="van Dorst J."/>
            <person name="Snape I."/>
            <person name="Stott M.B."/>
            <person name="Hugenholtz P."/>
            <person name="Ferrari B.C."/>
        </authorList>
    </citation>
    <scope>NUCLEOTIDE SEQUENCE [LARGE SCALE GENOMIC DNA]</scope>
    <source>
        <strain evidence="7">RRmetagenome_bin12</strain>
    </source>
</reference>
<dbReference type="PANTHER" id="PTHR10961:SF7">
    <property type="entry name" value="FAD DEPENDENT OXIDOREDUCTASE DOMAIN-CONTAINING PROTEIN"/>
    <property type="match status" value="1"/>
</dbReference>
<evidence type="ECO:0000313" key="6">
    <source>
        <dbReference type="EMBL" id="MBJ7594106.1"/>
    </source>
</evidence>
<accession>A0A934K0W4</accession>
<evidence type="ECO:0000259" key="5">
    <source>
        <dbReference type="Pfam" id="PF01266"/>
    </source>
</evidence>
<evidence type="ECO:0000313" key="8">
    <source>
        <dbReference type="Proteomes" id="UP000248724"/>
    </source>
</evidence>
<reference evidence="7" key="2">
    <citation type="submission" date="2018-05" db="EMBL/GenBank/DDBJ databases">
        <authorList>
            <person name="Ferrari B."/>
        </authorList>
    </citation>
    <scope>NUCLEOTIDE SEQUENCE</scope>
    <source>
        <strain evidence="7">RRmetagenome_bin12</strain>
    </source>
</reference>
<dbReference type="SUPFAM" id="SSF54373">
    <property type="entry name" value="FAD-linked reductases, C-terminal domain"/>
    <property type="match status" value="1"/>
</dbReference>
<dbReference type="EMBL" id="JAEKNS010000052">
    <property type="protein sequence ID" value="MBJ7594106.1"/>
    <property type="molecule type" value="Genomic_DNA"/>
</dbReference>
<feature type="domain" description="FAD dependent oxidoreductase" evidence="5">
    <location>
        <begin position="8"/>
        <end position="370"/>
    </location>
</feature>
<evidence type="ECO:0000256" key="2">
    <source>
        <dbReference type="ARBA" id="ARBA00022630"/>
    </source>
</evidence>